<evidence type="ECO:0000313" key="3">
    <source>
        <dbReference type="EMBL" id="RRT66355.1"/>
    </source>
</evidence>
<feature type="domain" description="DUF7722" evidence="2">
    <location>
        <begin position="36"/>
        <end position="81"/>
    </location>
</feature>
<comment type="caution">
    <text evidence="3">The sequence shown here is derived from an EMBL/GenBank/DDBJ whole genome shotgun (WGS) entry which is preliminary data.</text>
</comment>
<feature type="domain" description="DUF7722" evidence="2">
    <location>
        <begin position="135"/>
        <end position="179"/>
    </location>
</feature>
<dbReference type="InterPro" id="IPR056139">
    <property type="entry name" value="DUF7722"/>
</dbReference>
<feature type="compositionally biased region" description="Basic and acidic residues" evidence="1">
    <location>
        <begin position="1"/>
        <end position="10"/>
    </location>
</feature>
<evidence type="ECO:0000259" key="2">
    <source>
        <dbReference type="Pfam" id="PF24847"/>
    </source>
</evidence>
<name>A0A426ZR25_ENSVE</name>
<evidence type="ECO:0000313" key="4">
    <source>
        <dbReference type="Proteomes" id="UP000287651"/>
    </source>
</evidence>
<organism evidence="3 4">
    <name type="scientific">Ensete ventricosum</name>
    <name type="common">Abyssinian banana</name>
    <name type="synonym">Musa ensete</name>
    <dbReference type="NCBI Taxonomy" id="4639"/>
    <lineage>
        <taxon>Eukaryota</taxon>
        <taxon>Viridiplantae</taxon>
        <taxon>Streptophyta</taxon>
        <taxon>Embryophyta</taxon>
        <taxon>Tracheophyta</taxon>
        <taxon>Spermatophyta</taxon>
        <taxon>Magnoliopsida</taxon>
        <taxon>Liliopsida</taxon>
        <taxon>Zingiberales</taxon>
        <taxon>Musaceae</taxon>
        <taxon>Ensete</taxon>
    </lineage>
</organism>
<dbReference type="Pfam" id="PF24847">
    <property type="entry name" value="DUF7722"/>
    <property type="match status" value="2"/>
</dbReference>
<evidence type="ECO:0000256" key="1">
    <source>
        <dbReference type="SAM" id="MobiDB-lite"/>
    </source>
</evidence>
<dbReference type="AlphaFoldDB" id="A0A426ZR25"/>
<proteinExistence type="predicted"/>
<dbReference type="PANTHER" id="PTHR33513">
    <property type="entry name" value="OS06G0523300 PROTEIN"/>
    <property type="match status" value="1"/>
</dbReference>
<dbReference type="EMBL" id="AMZH03005455">
    <property type="protein sequence ID" value="RRT66355.1"/>
    <property type="molecule type" value="Genomic_DNA"/>
</dbReference>
<dbReference type="PANTHER" id="PTHR33513:SF45">
    <property type="entry name" value="CYTOPLASMIC TRNA 2-THIOLATION PROTEIN"/>
    <property type="match status" value="1"/>
</dbReference>
<accession>A0A426ZR25</accession>
<dbReference type="Proteomes" id="UP000287651">
    <property type="component" value="Unassembled WGS sequence"/>
</dbReference>
<feature type="region of interest" description="Disordered" evidence="1">
    <location>
        <begin position="1"/>
        <end position="29"/>
    </location>
</feature>
<gene>
    <name evidence="3" type="ORF">B296_00029182</name>
</gene>
<sequence>MEPVARRRVTEMNGHGHNGRKKDSRGDGCFQMPLHYPSYTKADYEAMPEWQLDRLLSEYGLSVAGDVTQKRRYAMGAFLWSTRREFHGARSNNNQQGSEMGGRVEPMARKLPEANGRLRKKHGSDEHYFRMPLHYPRYSKADYEAMPEWQLDRLLAEYGLPAMGDVAQKRSFAMGAFLWTHH</sequence>
<protein>
    <recommendedName>
        <fullName evidence="2">DUF7722 domain-containing protein</fullName>
    </recommendedName>
</protein>
<reference evidence="3 4" key="1">
    <citation type="journal article" date="2014" name="Agronomy (Basel)">
        <title>A Draft Genome Sequence for Ensete ventricosum, the Drought-Tolerant Tree Against Hunger.</title>
        <authorList>
            <person name="Harrison J."/>
            <person name="Moore K.A."/>
            <person name="Paszkiewicz K."/>
            <person name="Jones T."/>
            <person name="Grant M."/>
            <person name="Ambacheew D."/>
            <person name="Muzemil S."/>
            <person name="Studholme D.J."/>
        </authorList>
    </citation>
    <scope>NUCLEOTIDE SEQUENCE [LARGE SCALE GENOMIC DNA]</scope>
</reference>